<dbReference type="InterPro" id="IPR047111">
    <property type="entry name" value="YbaP-like"/>
</dbReference>
<evidence type="ECO:0000313" key="1">
    <source>
        <dbReference type="EMBL" id="QSW90660.1"/>
    </source>
</evidence>
<protein>
    <submittedName>
        <fullName evidence="1">TraB/GumN family protein</fullName>
    </submittedName>
</protein>
<dbReference type="SUPFAM" id="SSF48431">
    <property type="entry name" value="Lipovitellin-phosvitin complex, superhelical domain"/>
    <property type="match status" value="1"/>
</dbReference>
<dbReference type="InterPro" id="IPR002816">
    <property type="entry name" value="TraB/PrgY/GumN_fam"/>
</dbReference>
<dbReference type="PANTHER" id="PTHR40590:SF1">
    <property type="entry name" value="CYTOPLASMIC PROTEIN"/>
    <property type="match status" value="1"/>
</dbReference>
<dbReference type="CDD" id="cd14789">
    <property type="entry name" value="Tiki"/>
    <property type="match status" value="1"/>
</dbReference>
<dbReference type="InterPro" id="IPR011030">
    <property type="entry name" value="Lipovitellin_superhlx_dom"/>
</dbReference>
<dbReference type="EMBL" id="CP071448">
    <property type="protein sequence ID" value="QSW90660.1"/>
    <property type="molecule type" value="Genomic_DNA"/>
</dbReference>
<accession>A0ABX7QHV4</accession>
<proteinExistence type="predicted"/>
<gene>
    <name evidence="1" type="ORF">J0383_07575</name>
</gene>
<dbReference type="PANTHER" id="PTHR40590">
    <property type="entry name" value="CYTOPLASMIC PROTEIN-RELATED"/>
    <property type="match status" value="1"/>
</dbReference>
<evidence type="ECO:0000313" key="2">
    <source>
        <dbReference type="Proteomes" id="UP000663440"/>
    </source>
</evidence>
<dbReference type="Pfam" id="PF01963">
    <property type="entry name" value="TraB_PrgY_gumN"/>
    <property type="match status" value="1"/>
</dbReference>
<dbReference type="Proteomes" id="UP000663440">
    <property type="component" value="Chromosome"/>
</dbReference>
<dbReference type="RefSeq" id="WP_207297809.1">
    <property type="nucleotide sequence ID" value="NZ_CP071448.1"/>
</dbReference>
<sequence length="1227" mass="141844">MKKLLLITIFITSFVYSQNKSLFWEISGNGLAKKSYLYGTMHVNERVSFHLSDSFFNNLLASDIVANESNPETWSDLNDIIKNNETNYNRYNKLYSEFYLFPVSKENIKSIFENDNEKYFRNMLSGVEGNQADFQENTVLDMFIFQTGKKYKKKIAGLEDAKQSMISILNIMDKDAMPKDENKIPLMKILKNRNLDDVLKEYYREKDIVMLDSIYKLIFSKKAHDALIINRNKVMTRSIDSIAKTGSLFSAVGAAHLAGSEGIIELLRKKGYTVNPIIDVFTEAGKNKKKTIEAYFPNPTFIAASTRDKMIQLPLYKAVIEEKQNLGSPDFTNGAAITIKRMPLNYFLKNNETAYNAKSLDSLFFEKIAGDILEKKYFEQASYSGYDIKNVTKTGNAQHSKFIVTPLEIISILMTGPANYVRQYENDVYENIKVKSFKNEWEKIKPLKGGFETEIPSFNLVFGNIPEKGNDIEIQAYDNQEKGYYFLKEKTLSNTDVLEDSEYEQKQIHFQFYLQQDQDSTNVRYNKAENTLVSSSKIGNRNMKLKTVISGSKYYLLGTVNASETNTNRFFNSFTIAPFTYKAKTRVYTDSTANYKVEIPEKENESLFWNLKKTDTDSKNTFTETYKFQSFNSETGDKIGLVYYKYPKYEHTLSIDSIQKNLKKDFLKQSAQDYVSNDFDDNYYFTPTSLLNSAVYSKIGFSKSNWNNLLADKKNNYDFLSYTTKYDKTNECYIIDALVSKQSSTQAVKYRVLYKNNAYCTLSALVDKNYKNENPFIEKTFNSLVLLQDNKKESEDKITLFMEDAGSKSDTIRSSALHAVHNLDITPNDFEKVTNFINTFNFKESETYVKTALIEKIGELKDERVIPFLENYYKKENTKTEVQVSILRALSKQKSKAAYKKINELLDYDLPIPDNQFDIRMLFSAFESDAENSKELFPEIFQYYSIKEYQNPVISFSNLLLEKKLISIKKLKTFKKIIVTNTKLEYKRALSWNQKNKPAEDETDSEEVKSVYLNNYSESFSDLVNYTTLVYNYADDSAVKDLLKKIKKLDNLAVNTELVRLGITHNNLTDSEINDYLKDPKTQFATINLLLNNNKKDLVNFTDEEISKAAVINFQNLVSKDSINLLNKKIIEKNGQQISLFFYKIKKKNAEAGSLKSPLYTIGFINKNGKIDPLAYTIINSKQVNDDEEILEKKYDLIVSEFLNAEHLRASFSKQKDEEESFYDEEY</sequence>
<keyword evidence="2" id="KW-1185">Reference proteome</keyword>
<name>A0ABX7QHV4_9FLAO</name>
<organism evidence="1 2">
    <name type="scientific">Flavobacterium endoglycinae</name>
    <dbReference type="NCBI Taxonomy" id="2816357"/>
    <lineage>
        <taxon>Bacteria</taxon>
        <taxon>Pseudomonadati</taxon>
        <taxon>Bacteroidota</taxon>
        <taxon>Flavobacteriia</taxon>
        <taxon>Flavobacteriales</taxon>
        <taxon>Flavobacteriaceae</taxon>
        <taxon>Flavobacterium</taxon>
    </lineage>
</organism>
<reference evidence="1 2" key="1">
    <citation type="submission" date="2021-03" db="EMBL/GenBank/DDBJ databases">
        <title>Flavobacterium kribbensis sp. nov, an endophytic bacteria, isolated from soybean.</title>
        <authorList>
            <person name="Lee J."/>
            <person name="Seo J."/>
        </authorList>
    </citation>
    <scope>NUCLEOTIDE SEQUENCE [LARGE SCALE GENOMIC DNA]</scope>
    <source>
        <strain evidence="1 2">BB8</strain>
    </source>
</reference>